<dbReference type="GO" id="GO:0005829">
    <property type="term" value="C:cytosol"/>
    <property type="evidence" value="ECO:0007669"/>
    <property type="project" value="TreeGrafter"/>
</dbReference>
<dbReference type="OrthoDB" id="9800864at2"/>
<dbReference type="InterPro" id="IPR002020">
    <property type="entry name" value="Citrate_synthase"/>
</dbReference>
<protein>
    <submittedName>
        <fullName evidence="3">2-methylcitrate synthase</fullName>
        <ecNumber evidence="3">2.3.3.5</ecNumber>
    </submittedName>
</protein>
<gene>
    <name evidence="3" type="primary">mmgD</name>
    <name evidence="3" type="ORF">CA12_15130</name>
</gene>
<keyword evidence="3" id="KW-0012">Acyltransferase</keyword>
<dbReference type="SUPFAM" id="SSF48256">
    <property type="entry name" value="Citrate synthase"/>
    <property type="match status" value="1"/>
</dbReference>
<dbReference type="GO" id="GO:0050440">
    <property type="term" value="F:2-methylcitrate synthase activity"/>
    <property type="evidence" value="ECO:0007669"/>
    <property type="project" value="UniProtKB-EC"/>
</dbReference>
<evidence type="ECO:0000256" key="2">
    <source>
        <dbReference type="ARBA" id="ARBA00022679"/>
    </source>
</evidence>
<dbReference type="InterPro" id="IPR016142">
    <property type="entry name" value="Citrate_synth-like_lrg_a-sub"/>
</dbReference>
<dbReference type="PANTHER" id="PTHR11739:SF4">
    <property type="entry name" value="CITRATE SYNTHASE, PEROXISOMAL"/>
    <property type="match status" value="1"/>
</dbReference>
<name>A0A517P7S6_9PLAN</name>
<keyword evidence="2 3" id="KW-0808">Transferase</keyword>
<dbReference type="GO" id="GO:0005975">
    <property type="term" value="P:carbohydrate metabolic process"/>
    <property type="evidence" value="ECO:0007669"/>
    <property type="project" value="TreeGrafter"/>
</dbReference>
<dbReference type="AlphaFoldDB" id="A0A517P7S6"/>
<dbReference type="Gene3D" id="1.10.580.10">
    <property type="entry name" value="Citrate Synthase, domain 1"/>
    <property type="match status" value="1"/>
</dbReference>
<organism evidence="3 4">
    <name type="scientific">Alienimonas californiensis</name>
    <dbReference type="NCBI Taxonomy" id="2527989"/>
    <lineage>
        <taxon>Bacteria</taxon>
        <taxon>Pseudomonadati</taxon>
        <taxon>Planctomycetota</taxon>
        <taxon>Planctomycetia</taxon>
        <taxon>Planctomycetales</taxon>
        <taxon>Planctomycetaceae</taxon>
        <taxon>Alienimonas</taxon>
    </lineage>
</organism>
<proteinExistence type="inferred from homology"/>
<evidence type="ECO:0000313" key="3">
    <source>
        <dbReference type="EMBL" id="QDT15428.1"/>
    </source>
</evidence>
<dbReference type="EMBL" id="CP036265">
    <property type="protein sequence ID" value="QDT15428.1"/>
    <property type="molecule type" value="Genomic_DNA"/>
</dbReference>
<sequence length="275" mass="29207">MPVGLSAHLHTALCRGEDAADVRGYRLSEAASGGTFADVAYLLLHETLPDPDHLADFRTLLTCAAEVPPIIRALTEELPLHVTPGQTLRTVVSLLGEFDAQAGQTGPAAFRIQAVDLMARLPLVFAATRFFKNGKQPEANPELSFSADLVRLLTGKTPTEAEEVAFMADMVLAADPAPSPDVFAARLAAARGADLYGVVTAALCNGDGPPGGGDTITDQEDVTSAVARCVARVPVWAAHAMEQLRELENAPGGHVETTVTYDRPTERLFEPLSER</sequence>
<evidence type="ECO:0000313" key="4">
    <source>
        <dbReference type="Proteomes" id="UP000318741"/>
    </source>
</evidence>
<accession>A0A517P7S6</accession>
<dbReference type="EC" id="2.3.3.5" evidence="3"/>
<dbReference type="PANTHER" id="PTHR11739">
    <property type="entry name" value="CITRATE SYNTHASE"/>
    <property type="match status" value="1"/>
</dbReference>
<dbReference type="GO" id="GO:0006099">
    <property type="term" value="P:tricarboxylic acid cycle"/>
    <property type="evidence" value="ECO:0007669"/>
    <property type="project" value="TreeGrafter"/>
</dbReference>
<reference evidence="3 4" key="1">
    <citation type="submission" date="2019-02" db="EMBL/GenBank/DDBJ databases">
        <title>Deep-cultivation of Planctomycetes and their phenomic and genomic characterization uncovers novel biology.</title>
        <authorList>
            <person name="Wiegand S."/>
            <person name="Jogler M."/>
            <person name="Boedeker C."/>
            <person name="Pinto D."/>
            <person name="Vollmers J."/>
            <person name="Rivas-Marin E."/>
            <person name="Kohn T."/>
            <person name="Peeters S.H."/>
            <person name="Heuer A."/>
            <person name="Rast P."/>
            <person name="Oberbeckmann S."/>
            <person name="Bunk B."/>
            <person name="Jeske O."/>
            <person name="Meyerdierks A."/>
            <person name="Storesund J.E."/>
            <person name="Kallscheuer N."/>
            <person name="Luecker S."/>
            <person name="Lage O.M."/>
            <person name="Pohl T."/>
            <person name="Merkel B.J."/>
            <person name="Hornburger P."/>
            <person name="Mueller R.-W."/>
            <person name="Bruemmer F."/>
            <person name="Labrenz M."/>
            <person name="Spormann A.M."/>
            <person name="Op den Camp H."/>
            <person name="Overmann J."/>
            <person name="Amann R."/>
            <person name="Jetten M.S.M."/>
            <person name="Mascher T."/>
            <person name="Medema M.H."/>
            <person name="Devos D.P."/>
            <person name="Kaster A.-K."/>
            <person name="Ovreas L."/>
            <person name="Rohde M."/>
            <person name="Galperin M.Y."/>
            <person name="Jogler C."/>
        </authorList>
    </citation>
    <scope>NUCLEOTIDE SEQUENCE [LARGE SCALE GENOMIC DNA]</scope>
    <source>
        <strain evidence="3 4">CA12</strain>
    </source>
</reference>
<comment type="similarity">
    <text evidence="1">Belongs to the citrate synthase family.</text>
</comment>
<dbReference type="Proteomes" id="UP000318741">
    <property type="component" value="Chromosome"/>
</dbReference>
<keyword evidence="4" id="KW-1185">Reference proteome</keyword>
<evidence type="ECO:0000256" key="1">
    <source>
        <dbReference type="ARBA" id="ARBA00010566"/>
    </source>
</evidence>
<dbReference type="RefSeq" id="WP_145358250.1">
    <property type="nucleotide sequence ID" value="NZ_CP036265.1"/>
</dbReference>
<dbReference type="InterPro" id="IPR036969">
    <property type="entry name" value="Citrate_synthase_sf"/>
</dbReference>
<dbReference type="Pfam" id="PF00285">
    <property type="entry name" value="Citrate_synt"/>
    <property type="match status" value="1"/>
</dbReference>
<dbReference type="KEGG" id="acaf:CA12_15130"/>